<evidence type="ECO:0000256" key="4">
    <source>
        <dbReference type="ARBA" id="ARBA00022989"/>
    </source>
</evidence>
<dbReference type="PANTHER" id="PTHR10165:SF84">
    <property type="entry name" value="PHOSPHATIDIC ACID PHOSPHATASE BETA"/>
    <property type="match status" value="1"/>
</dbReference>
<proteinExistence type="inferred from homology"/>
<feature type="transmembrane region" description="Helical" evidence="6">
    <location>
        <begin position="129"/>
        <end position="148"/>
    </location>
</feature>
<dbReference type="EMBL" id="GG745346">
    <property type="protein sequence ID" value="KNE64917.1"/>
    <property type="molecule type" value="Genomic_DNA"/>
</dbReference>
<keyword evidence="4 6" id="KW-1133">Transmembrane helix</keyword>
<dbReference type="Pfam" id="PF01569">
    <property type="entry name" value="PAP2"/>
    <property type="match status" value="1"/>
</dbReference>
<feature type="transmembrane region" description="Helical" evidence="6">
    <location>
        <begin position="6"/>
        <end position="27"/>
    </location>
</feature>
<dbReference type="eggNOG" id="KOG3030">
    <property type="taxonomic scope" value="Eukaryota"/>
</dbReference>
<dbReference type="STRING" id="578462.A0A0L0SQY5"/>
<dbReference type="GO" id="GO:0016020">
    <property type="term" value="C:membrane"/>
    <property type="evidence" value="ECO:0007669"/>
    <property type="project" value="UniProtKB-SubCell"/>
</dbReference>
<evidence type="ECO:0000256" key="3">
    <source>
        <dbReference type="ARBA" id="ARBA00022692"/>
    </source>
</evidence>
<dbReference type="PANTHER" id="PTHR10165">
    <property type="entry name" value="LIPID PHOSPHATE PHOSPHATASE"/>
    <property type="match status" value="1"/>
</dbReference>
<evidence type="ECO:0000256" key="2">
    <source>
        <dbReference type="ARBA" id="ARBA00008816"/>
    </source>
</evidence>
<evidence type="ECO:0000256" key="6">
    <source>
        <dbReference type="SAM" id="Phobius"/>
    </source>
</evidence>
<dbReference type="GO" id="GO:0008195">
    <property type="term" value="F:phosphatidate phosphatase activity"/>
    <property type="evidence" value="ECO:0007669"/>
    <property type="project" value="TreeGrafter"/>
</dbReference>
<feature type="transmembrane region" description="Helical" evidence="6">
    <location>
        <begin position="98"/>
        <end position="117"/>
    </location>
</feature>
<comment type="subcellular location">
    <subcellularLocation>
        <location evidence="1">Membrane</location>
        <topology evidence="1">Multi-pass membrane protein</topology>
    </subcellularLocation>
</comment>
<dbReference type="InterPro" id="IPR000326">
    <property type="entry name" value="PAP2/HPO"/>
</dbReference>
<dbReference type="OrthoDB" id="10030083at2759"/>
<sequence>MREQTVPEWLAFVLVVVVPFIFIFLIGRTRAGRPVLGLLVSTGLALLVTGALKNLVGGLRPDFLDRCKPNPKDTTQCTGEVSIVNEGRRSFPSGHSSVSAAGLVYTSLYLASFMRVFDANWDEAKGGPIFLSFLPSTGAAAIALTRIVDNRHHWLDVFTGFILGAFCAYLCARLYIPGFAQQASVSAMLRHALYGDNASVEADGMGLLAQLHAEMRVIAAESVEASRNGPPHVVYVVNENMVQKLLAEGHLGTLVADDTNGRPTPLGGTGVRPAEHVVGTYPMAPASLDPLSAPTTYATPPLRNGAVSQLPLLAPTR</sequence>
<dbReference type="Gene3D" id="1.20.144.10">
    <property type="entry name" value="Phosphatidic acid phosphatase type 2/haloperoxidase"/>
    <property type="match status" value="1"/>
</dbReference>
<evidence type="ECO:0000256" key="1">
    <source>
        <dbReference type="ARBA" id="ARBA00004141"/>
    </source>
</evidence>
<dbReference type="CDD" id="cd03390">
    <property type="entry name" value="PAP2_containing_1_like"/>
    <property type="match status" value="1"/>
</dbReference>
<evidence type="ECO:0000313" key="9">
    <source>
        <dbReference type="Proteomes" id="UP000054350"/>
    </source>
</evidence>
<dbReference type="VEuPathDB" id="FungiDB:AMAG_10584"/>
<keyword evidence="9" id="KW-1185">Reference proteome</keyword>
<keyword evidence="5 6" id="KW-0472">Membrane</keyword>
<protein>
    <recommendedName>
        <fullName evidence="7">Phosphatidic acid phosphatase type 2/haloperoxidase domain-containing protein</fullName>
    </recommendedName>
</protein>
<evidence type="ECO:0000256" key="5">
    <source>
        <dbReference type="ARBA" id="ARBA00023136"/>
    </source>
</evidence>
<keyword evidence="3 6" id="KW-0812">Transmembrane</keyword>
<dbReference type="Proteomes" id="UP000054350">
    <property type="component" value="Unassembled WGS sequence"/>
</dbReference>
<reference evidence="9" key="2">
    <citation type="submission" date="2009-11" db="EMBL/GenBank/DDBJ databases">
        <title>The Genome Sequence of Allomyces macrogynus strain ATCC 38327.</title>
        <authorList>
            <consortium name="The Broad Institute Genome Sequencing Platform"/>
            <person name="Russ C."/>
            <person name="Cuomo C."/>
            <person name="Shea T."/>
            <person name="Young S.K."/>
            <person name="Zeng Q."/>
            <person name="Koehrsen M."/>
            <person name="Haas B."/>
            <person name="Borodovsky M."/>
            <person name="Guigo R."/>
            <person name="Alvarado L."/>
            <person name="Berlin A."/>
            <person name="Borenstein D."/>
            <person name="Chen Z."/>
            <person name="Engels R."/>
            <person name="Freedman E."/>
            <person name="Gellesch M."/>
            <person name="Goldberg J."/>
            <person name="Griggs A."/>
            <person name="Gujja S."/>
            <person name="Heiman D."/>
            <person name="Hepburn T."/>
            <person name="Howarth C."/>
            <person name="Jen D."/>
            <person name="Larson L."/>
            <person name="Lewis B."/>
            <person name="Mehta T."/>
            <person name="Park D."/>
            <person name="Pearson M."/>
            <person name="Roberts A."/>
            <person name="Saif S."/>
            <person name="Shenoy N."/>
            <person name="Sisk P."/>
            <person name="Stolte C."/>
            <person name="Sykes S."/>
            <person name="Walk T."/>
            <person name="White J."/>
            <person name="Yandava C."/>
            <person name="Burger G."/>
            <person name="Gray M.W."/>
            <person name="Holland P.W.H."/>
            <person name="King N."/>
            <person name="Lang F.B.F."/>
            <person name="Roger A.J."/>
            <person name="Ruiz-Trillo I."/>
            <person name="Lander E."/>
            <person name="Nusbaum C."/>
        </authorList>
    </citation>
    <scope>NUCLEOTIDE SEQUENCE [LARGE SCALE GENOMIC DNA]</scope>
    <source>
        <strain evidence="9">ATCC 38327</strain>
    </source>
</reference>
<dbReference type="InterPro" id="IPR043216">
    <property type="entry name" value="PAP-like"/>
</dbReference>
<dbReference type="SMART" id="SM00014">
    <property type="entry name" value="acidPPc"/>
    <property type="match status" value="1"/>
</dbReference>
<name>A0A0L0SQY5_ALLM3</name>
<dbReference type="AlphaFoldDB" id="A0A0L0SQY5"/>
<dbReference type="InterPro" id="IPR036938">
    <property type="entry name" value="PAP2/HPO_sf"/>
</dbReference>
<feature type="domain" description="Phosphatidic acid phosphatase type 2/haloperoxidase" evidence="7">
    <location>
        <begin position="36"/>
        <end position="172"/>
    </location>
</feature>
<dbReference type="GO" id="GO:0046839">
    <property type="term" value="P:phospholipid dephosphorylation"/>
    <property type="evidence" value="ECO:0007669"/>
    <property type="project" value="TreeGrafter"/>
</dbReference>
<accession>A0A0L0SQY5</accession>
<dbReference type="SUPFAM" id="SSF48317">
    <property type="entry name" value="Acid phosphatase/Vanadium-dependent haloperoxidase"/>
    <property type="match status" value="1"/>
</dbReference>
<dbReference type="GO" id="GO:0006644">
    <property type="term" value="P:phospholipid metabolic process"/>
    <property type="evidence" value="ECO:0007669"/>
    <property type="project" value="InterPro"/>
</dbReference>
<comment type="similarity">
    <text evidence="2">Belongs to the PA-phosphatase related phosphoesterase family.</text>
</comment>
<feature type="transmembrane region" description="Helical" evidence="6">
    <location>
        <begin position="34"/>
        <end position="52"/>
    </location>
</feature>
<reference evidence="8 9" key="1">
    <citation type="submission" date="2009-11" db="EMBL/GenBank/DDBJ databases">
        <title>Annotation of Allomyces macrogynus ATCC 38327.</title>
        <authorList>
            <consortium name="The Broad Institute Genome Sequencing Platform"/>
            <person name="Russ C."/>
            <person name="Cuomo C."/>
            <person name="Burger G."/>
            <person name="Gray M.W."/>
            <person name="Holland P.W.H."/>
            <person name="King N."/>
            <person name="Lang F.B.F."/>
            <person name="Roger A.J."/>
            <person name="Ruiz-Trillo I."/>
            <person name="Young S.K."/>
            <person name="Zeng Q."/>
            <person name="Gargeya S."/>
            <person name="Fitzgerald M."/>
            <person name="Haas B."/>
            <person name="Abouelleil A."/>
            <person name="Alvarado L."/>
            <person name="Arachchi H.M."/>
            <person name="Berlin A."/>
            <person name="Chapman S.B."/>
            <person name="Gearin G."/>
            <person name="Goldberg J."/>
            <person name="Griggs A."/>
            <person name="Gujja S."/>
            <person name="Hansen M."/>
            <person name="Heiman D."/>
            <person name="Howarth C."/>
            <person name="Larimer J."/>
            <person name="Lui A."/>
            <person name="MacDonald P.J.P."/>
            <person name="McCowen C."/>
            <person name="Montmayeur A."/>
            <person name="Murphy C."/>
            <person name="Neiman D."/>
            <person name="Pearson M."/>
            <person name="Priest M."/>
            <person name="Roberts A."/>
            <person name="Saif S."/>
            <person name="Shea T."/>
            <person name="Sisk P."/>
            <person name="Stolte C."/>
            <person name="Sykes S."/>
            <person name="Wortman J."/>
            <person name="Nusbaum C."/>
            <person name="Birren B."/>
        </authorList>
    </citation>
    <scope>NUCLEOTIDE SEQUENCE [LARGE SCALE GENOMIC DNA]</scope>
    <source>
        <strain evidence="8 9">ATCC 38327</strain>
    </source>
</reference>
<feature type="transmembrane region" description="Helical" evidence="6">
    <location>
        <begin position="154"/>
        <end position="176"/>
    </location>
</feature>
<evidence type="ECO:0000259" key="7">
    <source>
        <dbReference type="SMART" id="SM00014"/>
    </source>
</evidence>
<evidence type="ECO:0000313" key="8">
    <source>
        <dbReference type="EMBL" id="KNE64917.1"/>
    </source>
</evidence>
<gene>
    <name evidence="8" type="ORF">AMAG_10584</name>
</gene>
<organism evidence="8 9">
    <name type="scientific">Allomyces macrogynus (strain ATCC 38327)</name>
    <name type="common">Allomyces javanicus var. macrogynus</name>
    <dbReference type="NCBI Taxonomy" id="578462"/>
    <lineage>
        <taxon>Eukaryota</taxon>
        <taxon>Fungi</taxon>
        <taxon>Fungi incertae sedis</taxon>
        <taxon>Blastocladiomycota</taxon>
        <taxon>Blastocladiomycetes</taxon>
        <taxon>Blastocladiales</taxon>
        <taxon>Blastocladiaceae</taxon>
        <taxon>Allomyces</taxon>
    </lineage>
</organism>